<gene>
    <name evidence="1" type="ORF">ACEC001_0045</name>
</gene>
<dbReference type="Proteomes" id="UP000515779">
    <property type="component" value="Segment"/>
</dbReference>
<reference evidence="1 2" key="1">
    <citation type="submission" date="2019-09" db="EMBL/GenBank/DDBJ databases">
        <authorList>
            <person name="Lin J."/>
            <person name="Cucic S."/>
            <person name="Klem A."/>
            <person name="Kropinski A."/>
            <person name="Anany H."/>
        </authorList>
    </citation>
    <scope>NUCLEOTIDE SEQUENCE [LARGE SCALE GENOMIC DNA]</scope>
</reference>
<evidence type="ECO:0000313" key="1">
    <source>
        <dbReference type="EMBL" id="QKN85841.1"/>
    </source>
</evidence>
<sequence>MCHRRRGTSYGRYATNVRDSGWCLETLRPDLTDRLRRRSPSPVFRNEFRLIIGSGEITYVIT</sequence>
<name>A0A7D4UZI8_9CAUD</name>
<protein>
    <submittedName>
        <fullName evidence="1">Uncharacterized protein</fullName>
    </submittedName>
</protein>
<dbReference type="EMBL" id="MN445185">
    <property type="protein sequence ID" value="QKN85841.1"/>
    <property type="molecule type" value="Genomic_DNA"/>
</dbReference>
<proteinExistence type="predicted"/>
<evidence type="ECO:0000313" key="2">
    <source>
        <dbReference type="Proteomes" id="UP000515779"/>
    </source>
</evidence>
<accession>A0A7D4UZI8</accession>
<organism evidence="1 2">
    <name type="scientific">Escherichia phage vB_EcoM_EC001</name>
    <dbReference type="NCBI Taxonomy" id="2739754"/>
    <lineage>
        <taxon>Viruses</taxon>
        <taxon>Duplodnaviria</taxon>
        <taxon>Heunggongvirae</taxon>
        <taxon>Uroviricota</taxon>
        <taxon>Caudoviricetes</taxon>
        <taxon>Chimalliviridae</taxon>
        <taxon>Seoulvirus</taxon>
        <taxon>Seoulvirus SPN3US</taxon>
    </lineage>
</organism>